<organism evidence="2 3">
    <name type="scientific">Muribaculum gordoncarteri</name>
    <dbReference type="NCBI Taxonomy" id="2530390"/>
    <lineage>
        <taxon>Bacteria</taxon>
        <taxon>Pseudomonadati</taxon>
        <taxon>Bacteroidota</taxon>
        <taxon>Bacteroidia</taxon>
        <taxon>Bacteroidales</taxon>
        <taxon>Muribaculaceae</taxon>
        <taxon>Muribaculum</taxon>
    </lineage>
</organism>
<sequence length="183" mass="20567">MQLDELKKSMSTLEQVLAKTDSDIKINVSASQTAKTKILKKIRQGFVSCIIIAVVFAAMAFGNIESQSFPNYLKIGMAVCLAVGAVWYIFVYTQLSHIDIAALPPAKLFSRTANIKLMMISGEVFFIVCLAVFFTLLSQSFWNYNQTAFWAMVATLLFAVVFGIVHTWPQYIKLFRDLNSIKE</sequence>
<reference evidence="2 3" key="1">
    <citation type="submission" date="2019-02" db="EMBL/GenBank/DDBJ databases">
        <title>Isolation and identification of novel species under the genus Muribaculum.</title>
        <authorList>
            <person name="Miyake S."/>
            <person name="Ding Y."/>
            <person name="Low A."/>
            <person name="Soh M."/>
            <person name="Seedorf H."/>
        </authorList>
    </citation>
    <scope>NUCLEOTIDE SEQUENCE [LARGE SCALE GENOMIC DNA]</scope>
    <source>
        <strain evidence="2 3">TLL-A4</strain>
    </source>
</reference>
<keyword evidence="1" id="KW-1133">Transmembrane helix</keyword>
<protein>
    <submittedName>
        <fullName evidence="2">Uncharacterized protein</fullName>
    </submittedName>
</protein>
<dbReference type="RefSeq" id="WP_136410837.1">
    <property type="nucleotide sequence ID" value="NZ_CP039393.1"/>
</dbReference>
<dbReference type="EMBL" id="CP039393">
    <property type="protein sequence ID" value="QCD36398.1"/>
    <property type="molecule type" value="Genomic_DNA"/>
</dbReference>
<evidence type="ECO:0000256" key="1">
    <source>
        <dbReference type="SAM" id="Phobius"/>
    </source>
</evidence>
<keyword evidence="3" id="KW-1185">Reference proteome</keyword>
<dbReference type="Proteomes" id="UP000297031">
    <property type="component" value="Chromosome"/>
</dbReference>
<name>A0A4P7VQ07_9BACT</name>
<evidence type="ECO:0000313" key="2">
    <source>
        <dbReference type="EMBL" id="QCD36398.1"/>
    </source>
</evidence>
<feature type="transmembrane region" description="Helical" evidence="1">
    <location>
        <begin position="45"/>
        <end position="63"/>
    </location>
</feature>
<feature type="transmembrane region" description="Helical" evidence="1">
    <location>
        <begin position="148"/>
        <end position="168"/>
    </location>
</feature>
<feature type="transmembrane region" description="Helical" evidence="1">
    <location>
        <begin position="115"/>
        <end position="136"/>
    </location>
</feature>
<evidence type="ECO:0000313" key="3">
    <source>
        <dbReference type="Proteomes" id="UP000297031"/>
    </source>
</evidence>
<dbReference type="OrthoDB" id="1092830at2"/>
<proteinExistence type="predicted"/>
<dbReference type="KEGG" id="mgod:E7746_11155"/>
<dbReference type="AlphaFoldDB" id="A0A4P7VQ07"/>
<keyword evidence="1" id="KW-0472">Membrane</keyword>
<feature type="transmembrane region" description="Helical" evidence="1">
    <location>
        <begin position="75"/>
        <end position="95"/>
    </location>
</feature>
<gene>
    <name evidence="2" type="ORF">E7746_11155</name>
</gene>
<keyword evidence="1" id="KW-0812">Transmembrane</keyword>
<accession>A0A4P7VQ07</accession>